<gene>
    <name evidence="3" type="ORF">FHS42_005584</name>
</gene>
<sequence>MGPGIARRQVRTALERWGVSEHTIERAALLISELVTNAVEHGNHRGRLRMVWCHVRCTSGGIRLGVWGPPGNTVPQPRRPAEGADADVATLRESGRGLLIVDALSDQWGTRRGRVSREVWALISDDRAQP</sequence>
<feature type="domain" description="Histidine kinase/HSP90-like ATPase" evidence="2">
    <location>
        <begin position="6"/>
        <end position="119"/>
    </location>
</feature>
<proteinExistence type="predicted"/>
<accession>A0A7W9QE00</accession>
<keyword evidence="1" id="KW-0418">Kinase</keyword>
<dbReference type="Pfam" id="PF13581">
    <property type="entry name" value="HATPase_c_2"/>
    <property type="match status" value="1"/>
</dbReference>
<dbReference type="InterPro" id="IPR003594">
    <property type="entry name" value="HATPase_dom"/>
</dbReference>
<protein>
    <submittedName>
        <fullName evidence="3">Anti-sigma regulatory factor (Ser/Thr protein kinase)</fullName>
    </submittedName>
</protein>
<keyword evidence="1" id="KW-0808">Transferase</keyword>
<evidence type="ECO:0000256" key="1">
    <source>
        <dbReference type="ARBA" id="ARBA00022527"/>
    </source>
</evidence>
<dbReference type="SUPFAM" id="SSF55874">
    <property type="entry name" value="ATPase domain of HSP90 chaperone/DNA topoisomerase II/histidine kinase"/>
    <property type="match status" value="1"/>
</dbReference>
<dbReference type="CDD" id="cd16936">
    <property type="entry name" value="HATPase_RsbW-like"/>
    <property type="match status" value="1"/>
</dbReference>
<keyword evidence="4" id="KW-1185">Reference proteome</keyword>
<evidence type="ECO:0000259" key="2">
    <source>
        <dbReference type="Pfam" id="PF13581"/>
    </source>
</evidence>
<keyword evidence="1" id="KW-0723">Serine/threonine-protein kinase</keyword>
<organism evidence="3 4">
    <name type="scientific">Streptomyces zagrosensis</name>
    <dbReference type="NCBI Taxonomy" id="1042984"/>
    <lineage>
        <taxon>Bacteria</taxon>
        <taxon>Bacillati</taxon>
        <taxon>Actinomycetota</taxon>
        <taxon>Actinomycetes</taxon>
        <taxon>Kitasatosporales</taxon>
        <taxon>Streptomycetaceae</taxon>
        <taxon>Streptomyces</taxon>
    </lineage>
</organism>
<comment type="caution">
    <text evidence="3">The sequence shown here is derived from an EMBL/GenBank/DDBJ whole genome shotgun (WGS) entry which is preliminary data.</text>
</comment>
<dbReference type="GO" id="GO:0004674">
    <property type="term" value="F:protein serine/threonine kinase activity"/>
    <property type="evidence" value="ECO:0007669"/>
    <property type="project" value="UniProtKB-KW"/>
</dbReference>
<evidence type="ECO:0000313" key="3">
    <source>
        <dbReference type="EMBL" id="MBB5938495.1"/>
    </source>
</evidence>
<dbReference type="AlphaFoldDB" id="A0A7W9QE00"/>
<dbReference type="PANTHER" id="PTHR35526">
    <property type="entry name" value="ANTI-SIGMA-F FACTOR RSBW-RELATED"/>
    <property type="match status" value="1"/>
</dbReference>
<dbReference type="Proteomes" id="UP000588098">
    <property type="component" value="Unassembled WGS sequence"/>
</dbReference>
<reference evidence="3 4" key="1">
    <citation type="submission" date="2020-08" db="EMBL/GenBank/DDBJ databases">
        <title>Genomic Encyclopedia of Type Strains, Phase III (KMG-III): the genomes of soil and plant-associated and newly described type strains.</title>
        <authorList>
            <person name="Whitman W."/>
        </authorList>
    </citation>
    <scope>NUCLEOTIDE SEQUENCE [LARGE SCALE GENOMIC DNA]</scope>
    <source>
        <strain evidence="3 4">CECT 8305</strain>
    </source>
</reference>
<evidence type="ECO:0000313" key="4">
    <source>
        <dbReference type="Proteomes" id="UP000588098"/>
    </source>
</evidence>
<dbReference type="PANTHER" id="PTHR35526:SF3">
    <property type="entry name" value="ANTI-SIGMA-F FACTOR RSBW"/>
    <property type="match status" value="1"/>
</dbReference>
<dbReference type="InterPro" id="IPR036890">
    <property type="entry name" value="HATPase_C_sf"/>
</dbReference>
<name>A0A7W9QE00_9ACTN</name>
<dbReference type="EMBL" id="JACHJL010000016">
    <property type="protein sequence ID" value="MBB5938495.1"/>
    <property type="molecule type" value="Genomic_DNA"/>
</dbReference>
<dbReference type="Gene3D" id="3.30.565.10">
    <property type="entry name" value="Histidine kinase-like ATPase, C-terminal domain"/>
    <property type="match status" value="1"/>
</dbReference>
<dbReference type="InterPro" id="IPR050267">
    <property type="entry name" value="Anti-sigma-factor_SerPK"/>
</dbReference>